<dbReference type="PANTHER" id="PTHR30441:SF8">
    <property type="entry name" value="DUF748 DOMAIN-CONTAINING PROTEIN"/>
    <property type="match status" value="1"/>
</dbReference>
<keyword evidence="2" id="KW-0812">Transmembrane</keyword>
<name>A0A9X3CY70_9FLAO</name>
<dbReference type="PANTHER" id="PTHR30441">
    <property type="entry name" value="DUF748 DOMAIN-CONTAINING PROTEIN"/>
    <property type="match status" value="1"/>
</dbReference>
<dbReference type="InterPro" id="IPR007844">
    <property type="entry name" value="AsmA"/>
</dbReference>
<feature type="transmembrane region" description="Helical" evidence="2">
    <location>
        <begin position="7"/>
        <end position="26"/>
    </location>
</feature>
<dbReference type="GO" id="GO:0090313">
    <property type="term" value="P:regulation of protein targeting to membrane"/>
    <property type="evidence" value="ECO:0007669"/>
    <property type="project" value="TreeGrafter"/>
</dbReference>
<feature type="region of interest" description="Disordered" evidence="1">
    <location>
        <begin position="827"/>
        <end position="885"/>
    </location>
</feature>
<comment type="caution">
    <text evidence="4">The sequence shown here is derived from an EMBL/GenBank/DDBJ whole genome shotgun (WGS) entry which is preliminary data.</text>
</comment>
<dbReference type="RefSeq" id="WP_266070461.1">
    <property type="nucleotide sequence ID" value="NZ_JAPJDA010000022.1"/>
</dbReference>
<organism evidence="4 5">
    <name type="scientific">Salinimicrobium profundisediminis</name>
    <dbReference type="NCBI Taxonomy" id="2994553"/>
    <lineage>
        <taxon>Bacteria</taxon>
        <taxon>Pseudomonadati</taxon>
        <taxon>Bacteroidota</taxon>
        <taxon>Flavobacteriia</taxon>
        <taxon>Flavobacteriales</taxon>
        <taxon>Flavobacteriaceae</taxon>
        <taxon>Salinimicrobium</taxon>
    </lineage>
</organism>
<dbReference type="EMBL" id="JAPJDA010000022">
    <property type="protein sequence ID" value="MCX2839132.1"/>
    <property type="molecule type" value="Genomic_DNA"/>
</dbReference>
<dbReference type="InterPro" id="IPR052894">
    <property type="entry name" value="AsmA-related"/>
</dbReference>
<dbReference type="Proteomes" id="UP001148482">
    <property type="component" value="Unassembled WGS sequence"/>
</dbReference>
<evidence type="ECO:0000313" key="5">
    <source>
        <dbReference type="Proteomes" id="UP001148482"/>
    </source>
</evidence>
<reference evidence="4" key="1">
    <citation type="submission" date="2022-11" db="EMBL/GenBank/DDBJ databases">
        <title>Salinimicrobium profundisediminis sp. nov., isolated from deep-sea sediment of the Mariana Trench.</title>
        <authorList>
            <person name="Fu H."/>
        </authorList>
    </citation>
    <scope>NUCLEOTIDE SEQUENCE</scope>
    <source>
        <strain evidence="4">MT39</strain>
    </source>
</reference>
<sequence>MKKFLKILGIVLGVILLILFLTPFLFEKQLKDLVQETINKNVNATVTFEDIDLSIFRNFPDATLAIQNLKIINNAPFEGDTLALSEEVTLQMSLAELFKGGDEPKKVDALKIDNTFLNIAIDTLGNSNYDIAIQDTISTKTSEGGGFSFDVDHYEINNSRVKYVDKGSKMAFLVEDLNHRGTGDFSASTSTLSTYSTALVSFEMDSVNYLNRNKLKLEADFEMDLEKQKYTFLENEALINQLPLTFDGYVQVNEDNNEVDISFKTPTSSFKNFLAVMPEEYAKNIENVETTGDFVVDGFIRGIVDETYIPKMEINIVSNNAAFKYPDLPKAVKDIDIAAVLKNDTGLVEDTYLNIDKLNFRIDEDAFRASGSIKNLTENMLVNLALQGTINLANITRAYPLDLEQDLNGIVTADLTTSFDMNSLEKEQYQNVKSSGTAVIRDFSYTSPEIPNEIKLSTANLKFNPTTVSLDNTVLTTGKTDLAVNGTIQNFMGFLFTDQKLKGNFTATSNTFSVNDFMVKETATEEAEATPATTAEVPGDEAIKIPSFLDANIDFSAKKVRYDNLVLENTSGSLRIVDETATLSNVSSSIFAGKILLNGLVSTRDAIPNFSMQLGLQSIDIVQAFKDMELLRNLAPIAQALQGELTTNIDLRGNLNDDLTPQLQTLTGNALAKILGAKVNPAQTPLLTKLDQNLNFIDLNNLNLKDLETRLTFNDGQVEVQPFDFNIKGIKARASGTHGFDMDMNYKVALEIPAKYLGSQIGTTLSRLSAQEQENMTVGLPINISGSFSNPNINLNMQQAVSSLTQQIIDNQKETLKEKGRDVLSDIISGGKNKDTADTTTTRTPAQKDSIVRKNTSDAVKETARDILGGILGGSRKKKDTTQNQ</sequence>
<evidence type="ECO:0000259" key="3">
    <source>
        <dbReference type="Pfam" id="PF05170"/>
    </source>
</evidence>
<evidence type="ECO:0000256" key="1">
    <source>
        <dbReference type="SAM" id="MobiDB-lite"/>
    </source>
</evidence>
<feature type="compositionally biased region" description="Basic and acidic residues" evidence="1">
    <location>
        <begin position="850"/>
        <end position="865"/>
    </location>
</feature>
<dbReference type="Pfam" id="PF05170">
    <property type="entry name" value="AsmA"/>
    <property type="match status" value="1"/>
</dbReference>
<feature type="domain" description="AsmA" evidence="3">
    <location>
        <begin position="1"/>
        <end position="228"/>
    </location>
</feature>
<gene>
    <name evidence="4" type="ORF">OQ279_13325</name>
</gene>
<protein>
    <submittedName>
        <fullName evidence="4">AsmA family protein</fullName>
    </submittedName>
</protein>
<keyword evidence="2" id="KW-0472">Membrane</keyword>
<dbReference type="GO" id="GO:0005886">
    <property type="term" value="C:plasma membrane"/>
    <property type="evidence" value="ECO:0007669"/>
    <property type="project" value="TreeGrafter"/>
</dbReference>
<keyword evidence="5" id="KW-1185">Reference proteome</keyword>
<accession>A0A9X3CY70</accession>
<dbReference type="AlphaFoldDB" id="A0A9X3CY70"/>
<evidence type="ECO:0000256" key="2">
    <source>
        <dbReference type="SAM" id="Phobius"/>
    </source>
</evidence>
<proteinExistence type="predicted"/>
<keyword evidence="2" id="KW-1133">Transmembrane helix</keyword>
<evidence type="ECO:0000313" key="4">
    <source>
        <dbReference type="EMBL" id="MCX2839132.1"/>
    </source>
</evidence>